<dbReference type="SUPFAM" id="SSF54637">
    <property type="entry name" value="Thioesterase/thiol ester dehydrase-isomerase"/>
    <property type="match status" value="1"/>
</dbReference>
<sequence>MRIYQVRVYFEDTDCGGIVYHTNYLKYCERARSELFFSVSRQPFLDTSGFVLKRVNAEFISSARLGDMLEVRSVLSQAKSASVSLKQDIYRIYNASSQIQCEELIFSADIVLAFVDVKYAKVCKIPPYMREILLSLGG</sequence>
<dbReference type="NCBIfam" id="TIGR00051">
    <property type="entry name" value="YbgC/FadM family acyl-CoA thioesterase"/>
    <property type="match status" value="1"/>
</dbReference>
<evidence type="ECO:0000313" key="3">
    <source>
        <dbReference type="EMBL" id="RDU61085.1"/>
    </source>
</evidence>
<dbReference type="InterPro" id="IPR050563">
    <property type="entry name" value="4-hydroxybenzoyl-CoA_TE"/>
</dbReference>
<keyword evidence="2" id="KW-0378">Hydrolase</keyword>
<dbReference type="Proteomes" id="UP000256599">
    <property type="component" value="Unassembled WGS sequence"/>
</dbReference>
<dbReference type="OrthoDB" id="9808429at2"/>
<dbReference type="PROSITE" id="PS01328">
    <property type="entry name" value="4HBCOA_THIOESTERASE"/>
    <property type="match status" value="1"/>
</dbReference>
<keyword evidence="4" id="KW-1185">Reference proteome</keyword>
<dbReference type="PANTHER" id="PTHR31793">
    <property type="entry name" value="4-HYDROXYBENZOYL-COA THIOESTERASE FAMILY MEMBER"/>
    <property type="match status" value="1"/>
</dbReference>
<comment type="caution">
    <text evidence="3">The sequence shown here is derived from an EMBL/GenBank/DDBJ whole genome shotgun (WGS) entry which is preliminary data.</text>
</comment>
<dbReference type="Gene3D" id="3.10.129.10">
    <property type="entry name" value="Hotdog Thioesterase"/>
    <property type="match status" value="1"/>
</dbReference>
<reference evidence="3 4" key="1">
    <citation type="submission" date="2018-04" db="EMBL/GenBank/DDBJ databases">
        <title>Novel Campyloabacter and Helicobacter Species and Strains.</title>
        <authorList>
            <person name="Mannion A.J."/>
            <person name="Shen Z."/>
            <person name="Fox J.G."/>
        </authorList>
    </citation>
    <scope>NUCLEOTIDE SEQUENCE [LARGE SCALE GENOMIC DNA]</scope>
    <source>
        <strain evidence="3 4">MIT 98-6070</strain>
    </source>
</reference>
<name>A0A3D8I7U6_9HELI</name>
<dbReference type="CDD" id="cd00586">
    <property type="entry name" value="4HBT"/>
    <property type="match status" value="1"/>
</dbReference>
<proteinExistence type="inferred from homology"/>
<dbReference type="PIRSF" id="PIRSF003230">
    <property type="entry name" value="YbgC"/>
    <property type="match status" value="1"/>
</dbReference>
<accession>A0A3D8I7U6</accession>
<evidence type="ECO:0000256" key="1">
    <source>
        <dbReference type="ARBA" id="ARBA00005953"/>
    </source>
</evidence>
<organism evidence="3 4">
    <name type="scientific">Helicobacter marmotae</name>
    <dbReference type="NCBI Taxonomy" id="152490"/>
    <lineage>
        <taxon>Bacteria</taxon>
        <taxon>Pseudomonadati</taxon>
        <taxon>Campylobacterota</taxon>
        <taxon>Epsilonproteobacteria</taxon>
        <taxon>Campylobacterales</taxon>
        <taxon>Helicobacteraceae</taxon>
        <taxon>Helicobacter</taxon>
    </lineage>
</organism>
<dbReference type="Pfam" id="PF13279">
    <property type="entry name" value="4HBT_2"/>
    <property type="match status" value="1"/>
</dbReference>
<dbReference type="EMBL" id="NXLR01000001">
    <property type="protein sequence ID" value="RDU61085.1"/>
    <property type="molecule type" value="Genomic_DNA"/>
</dbReference>
<dbReference type="RefSeq" id="WP_104699177.1">
    <property type="nucleotide sequence ID" value="NZ_FZPP01000003.1"/>
</dbReference>
<dbReference type="GO" id="GO:0047617">
    <property type="term" value="F:fatty acyl-CoA hydrolase activity"/>
    <property type="evidence" value="ECO:0007669"/>
    <property type="project" value="TreeGrafter"/>
</dbReference>
<dbReference type="InterPro" id="IPR006684">
    <property type="entry name" value="YbgC/YbaW"/>
</dbReference>
<protein>
    <submittedName>
        <fullName evidence="3">Acyl-CoA thioesterase</fullName>
    </submittedName>
</protein>
<dbReference type="AlphaFoldDB" id="A0A3D8I7U6"/>
<dbReference type="PANTHER" id="PTHR31793:SF37">
    <property type="entry name" value="ACYL-COA THIOESTER HYDROLASE YBGC"/>
    <property type="match status" value="1"/>
</dbReference>
<dbReference type="InterPro" id="IPR029069">
    <property type="entry name" value="HotDog_dom_sf"/>
</dbReference>
<evidence type="ECO:0000256" key="2">
    <source>
        <dbReference type="ARBA" id="ARBA00022801"/>
    </source>
</evidence>
<comment type="similarity">
    <text evidence="1">Belongs to the 4-hydroxybenzoyl-CoA thioesterase family.</text>
</comment>
<gene>
    <name evidence="3" type="ORF">CQA63_00845</name>
</gene>
<dbReference type="InterPro" id="IPR008272">
    <property type="entry name" value="HB-CoA_thioesterase_AS"/>
</dbReference>
<evidence type="ECO:0000313" key="4">
    <source>
        <dbReference type="Proteomes" id="UP000256599"/>
    </source>
</evidence>